<dbReference type="GO" id="GO:0005774">
    <property type="term" value="C:vacuolar membrane"/>
    <property type="evidence" value="ECO:0007669"/>
    <property type="project" value="UniProtKB-SubCell"/>
</dbReference>
<keyword evidence="3 10" id="KW-0812">Transmembrane</keyword>
<name>A0AAW2YTT4_9EUKA</name>
<dbReference type="GO" id="GO:0005524">
    <property type="term" value="F:ATP binding"/>
    <property type="evidence" value="ECO:0007669"/>
    <property type="project" value="UniProtKB-KW"/>
</dbReference>
<dbReference type="Pfam" id="PF00005">
    <property type="entry name" value="ABC_tran"/>
    <property type="match status" value="2"/>
</dbReference>
<dbReference type="Proteomes" id="UP001431209">
    <property type="component" value="Unassembled WGS sequence"/>
</dbReference>
<evidence type="ECO:0000256" key="2">
    <source>
        <dbReference type="ARBA" id="ARBA00022448"/>
    </source>
</evidence>
<dbReference type="PANTHER" id="PTHR24223">
    <property type="entry name" value="ATP-BINDING CASSETTE SUB-FAMILY C"/>
    <property type="match status" value="1"/>
</dbReference>
<evidence type="ECO:0000256" key="10">
    <source>
        <dbReference type="SAM" id="Phobius"/>
    </source>
</evidence>
<dbReference type="FunFam" id="3.40.50.300:FF:000973">
    <property type="entry name" value="Multidrug resistance-associated protein 4"/>
    <property type="match status" value="1"/>
</dbReference>
<feature type="transmembrane region" description="Helical" evidence="10">
    <location>
        <begin position="43"/>
        <end position="66"/>
    </location>
</feature>
<protein>
    <submittedName>
        <fullName evidence="13">ATP-binding cassette sub-family C member</fullName>
    </submittedName>
</protein>
<dbReference type="SMART" id="SM00382">
    <property type="entry name" value="AAA"/>
    <property type="match status" value="2"/>
</dbReference>
<dbReference type="AlphaFoldDB" id="A0AAW2YTT4"/>
<dbReference type="InterPro" id="IPR017871">
    <property type="entry name" value="ABC_transporter-like_CS"/>
</dbReference>
<dbReference type="CDD" id="cd03244">
    <property type="entry name" value="ABCC_MRP_domain2"/>
    <property type="match status" value="1"/>
</dbReference>
<dbReference type="SUPFAM" id="SSF52540">
    <property type="entry name" value="P-loop containing nucleoside triphosphate hydrolases"/>
    <property type="match status" value="2"/>
</dbReference>
<evidence type="ECO:0000313" key="14">
    <source>
        <dbReference type="Proteomes" id="UP001431209"/>
    </source>
</evidence>
<dbReference type="InterPro" id="IPR036640">
    <property type="entry name" value="ABC1_TM_sf"/>
</dbReference>
<dbReference type="PROSITE" id="PS00211">
    <property type="entry name" value="ABC_TRANSPORTER_1"/>
    <property type="match status" value="1"/>
</dbReference>
<dbReference type="CDD" id="cd18580">
    <property type="entry name" value="ABC_6TM_ABCC_D2"/>
    <property type="match status" value="1"/>
</dbReference>
<evidence type="ECO:0000313" key="13">
    <source>
        <dbReference type="EMBL" id="KAL0480590.1"/>
    </source>
</evidence>
<organism evidence="13 14">
    <name type="scientific">Acrasis kona</name>
    <dbReference type="NCBI Taxonomy" id="1008807"/>
    <lineage>
        <taxon>Eukaryota</taxon>
        <taxon>Discoba</taxon>
        <taxon>Heterolobosea</taxon>
        <taxon>Tetramitia</taxon>
        <taxon>Eutetramitia</taxon>
        <taxon>Acrasidae</taxon>
        <taxon>Acrasis</taxon>
    </lineage>
</organism>
<comment type="caution">
    <text evidence="13">The sequence shown here is derived from an EMBL/GenBank/DDBJ whole genome shotgun (WGS) entry which is preliminary data.</text>
</comment>
<dbReference type="Pfam" id="PF00664">
    <property type="entry name" value="ABC_membrane"/>
    <property type="match status" value="2"/>
</dbReference>
<keyword evidence="2" id="KW-0813">Transport</keyword>
<comment type="subcellular location">
    <subcellularLocation>
        <location evidence="1">Vacuole membrane</location>
        <topology evidence="1">Multi-pass membrane protein</topology>
    </subcellularLocation>
</comment>
<gene>
    <name evidence="13" type="ORF">AKO1_002441</name>
</gene>
<feature type="region of interest" description="Disordered" evidence="9">
    <location>
        <begin position="1038"/>
        <end position="1058"/>
    </location>
</feature>
<dbReference type="PROSITE" id="PS50893">
    <property type="entry name" value="ABC_TRANSPORTER_2"/>
    <property type="match status" value="2"/>
</dbReference>
<evidence type="ECO:0000256" key="9">
    <source>
        <dbReference type="SAM" id="MobiDB-lite"/>
    </source>
</evidence>
<feature type="domain" description="ABC transporter" evidence="11">
    <location>
        <begin position="131"/>
        <end position="352"/>
    </location>
</feature>
<feature type="domain" description="ABC transporter" evidence="11">
    <location>
        <begin position="785"/>
        <end position="1020"/>
    </location>
</feature>
<dbReference type="GO" id="GO:0140359">
    <property type="term" value="F:ABC-type transporter activity"/>
    <property type="evidence" value="ECO:0007669"/>
    <property type="project" value="InterPro"/>
</dbReference>
<dbReference type="InterPro" id="IPR027417">
    <property type="entry name" value="P-loop_NTPase"/>
</dbReference>
<keyword evidence="14" id="KW-1185">Reference proteome</keyword>
<evidence type="ECO:0000256" key="1">
    <source>
        <dbReference type="ARBA" id="ARBA00004128"/>
    </source>
</evidence>
<reference evidence="13 14" key="1">
    <citation type="submission" date="2024-03" db="EMBL/GenBank/DDBJ databases">
        <title>The Acrasis kona genome and developmental transcriptomes reveal deep origins of eukaryotic multicellular pathways.</title>
        <authorList>
            <person name="Sheikh S."/>
            <person name="Fu C.-J."/>
            <person name="Brown M.W."/>
            <person name="Baldauf S.L."/>
        </authorList>
    </citation>
    <scope>NUCLEOTIDE SEQUENCE [LARGE SCALE GENOMIC DNA]</scope>
    <source>
        <strain evidence="13 14">ATCC MYA-3509</strain>
    </source>
</reference>
<dbReference type="EMBL" id="JAOPGA020000672">
    <property type="protein sequence ID" value="KAL0480590.1"/>
    <property type="molecule type" value="Genomic_DNA"/>
</dbReference>
<evidence type="ECO:0000256" key="4">
    <source>
        <dbReference type="ARBA" id="ARBA00022737"/>
    </source>
</evidence>
<evidence type="ECO:0000259" key="12">
    <source>
        <dbReference type="PROSITE" id="PS50929"/>
    </source>
</evidence>
<evidence type="ECO:0000256" key="8">
    <source>
        <dbReference type="ARBA" id="ARBA00023136"/>
    </source>
</evidence>
<feature type="transmembrane region" description="Helical" evidence="10">
    <location>
        <begin position="689"/>
        <end position="712"/>
    </location>
</feature>
<keyword evidence="7 10" id="KW-1133">Transmembrane helix</keyword>
<feature type="domain" description="ABC transmembrane type-1" evidence="12">
    <location>
        <begin position="472"/>
        <end position="731"/>
    </location>
</feature>
<dbReference type="InterPro" id="IPR011527">
    <property type="entry name" value="ABC1_TM_dom"/>
</dbReference>
<keyword evidence="5" id="KW-0547">Nucleotide-binding</keyword>
<dbReference type="InterPro" id="IPR050173">
    <property type="entry name" value="ABC_transporter_C-like"/>
</dbReference>
<proteinExistence type="predicted"/>
<evidence type="ECO:0000256" key="5">
    <source>
        <dbReference type="ARBA" id="ARBA00022741"/>
    </source>
</evidence>
<feature type="domain" description="ABC transmembrane type-1" evidence="12">
    <location>
        <begin position="1"/>
        <end position="97"/>
    </location>
</feature>
<dbReference type="GO" id="GO:0016887">
    <property type="term" value="F:ATP hydrolysis activity"/>
    <property type="evidence" value="ECO:0007669"/>
    <property type="project" value="InterPro"/>
</dbReference>
<dbReference type="Gene3D" id="1.20.1560.10">
    <property type="entry name" value="ABC transporter type 1, transmembrane domain"/>
    <property type="match status" value="2"/>
</dbReference>
<feature type="transmembrane region" description="Helical" evidence="10">
    <location>
        <begin position="582"/>
        <end position="600"/>
    </location>
</feature>
<evidence type="ECO:0000259" key="11">
    <source>
        <dbReference type="PROSITE" id="PS50893"/>
    </source>
</evidence>
<dbReference type="Gene3D" id="3.40.50.300">
    <property type="entry name" value="P-loop containing nucleotide triphosphate hydrolases"/>
    <property type="match status" value="2"/>
</dbReference>
<feature type="transmembrane region" description="Helical" evidence="10">
    <location>
        <begin position="469"/>
        <end position="487"/>
    </location>
</feature>
<dbReference type="PROSITE" id="PS50929">
    <property type="entry name" value="ABC_TM1F"/>
    <property type="match status" value="2"/>
</dbReference>
<keyword evidence="6 13" id="KW-0067">ATP-binding</keyword>
<dbReference type="InterPro" id="IPR003439">
    <property type="entry name" value="ABC_transporter-like_ATP-bd"/>
</dbReference>
<evidence type="ECO:0000256" key="3">
    <source>
        <dbReference type="ARBA" id="ARBA00022692"/>
    </source>
</evidence>
<accession>A0AAW2YTT4</accession>
<dbReference type="PANTHER" id="PTHR24223:SF443">
    <property type="entry name" value="MULTIDRUG-RESISTANCE LIKE PROTEIN 1, ISOFORM I"/>
    <property type="match status" value="1"/>
</dbReference>
<keyword evidence="8 10" id="KW-0472">Membrane</keyword>
<dbReference type="SUPFAM" id="SSF90123">
    <property type="entry name" value="ABC transporter transmembrane region"/>
    <property type="match status" value="2"/>
</dbReference>
<dbReference type="CDD" id="cd03250">
    <property type="entry name" value="ABCC_MRP_domain1"/>
    <property type="match status" value="1"/>
</dbReference>
<dbReference type="FunFam" id="3.40.50.300:FF:000163">
    <property type="entry name" value="Multidrug resistance-associated protein member 4"/>
    <property type="match status" value="1"/>
</dbReference>
<dbReference type="InterPro" id="IPR044726">
    <property type="entry name" value="ABCC_6TM_D2"/>
</dbReference>
<sequence>MTEILLAIKLVKLYAWENFFARHVKKIRLRELKLMYAGASIRTINLMLVFGVPPIIGVLLFVTYVLTVGNLTPSIVSTTLSLFNTLRFPLVILPRSLRCFAEFLAALRRLQRFLMMDEMELSERSENDKFVMFENASFSYKDTEVLLHDLTFHVKEGELNGVLGQVGTGKSNLIMAILGQMHIKSGSYQVGKNISYVPQTPWVQNGTIRDNITFGKAFDKERYDRVVYACCLVRDFEIMPEGDLTMLSDRGQNLSGGQKQRLALARACYHESDIYLLDSPLSAVDQHTCIHIFDNCIKTFLKGKTVILITHHLELLQSCDCVSVINDGRLSYFGEFNKQCVDTIHQFFPNWPFDDEALAKHERKKQDMITGHFVDDVDTASERVHQEDVNLTVSDVVSARNESPIQINNPNSPSTVSTVDVEDVPEETIKVQQQPNRSTLFKDRAKHYVQDLFGTVAGHWIFSKWCNPFFLVFCIAVAALAQAVRIVSDRWAAWWTTNTYNLSQATWMYSVSIFVAAFCILVLFRGIFFFSMTLRASTRLHNKMFKSVLKAPMLFFNETPVGSILNSFSKDQDTADESLPDVAHMTMIYLMILITTVVIVCVSLPYYTIVIAVLLVSFVVMYILYTPAAAVLKDDGGIKNASIFAHLNESLSGVVVLRAFRREEQFAQLSAEKINAAHRSVFNNDQLNLWLSFRLDFVSALLVFATAIFAVVQKGTVDAATFGVAISNSFQQLVFYTWVVRGFAEINQQIACMQRMDNFVRVDQEAADVIPDRCPAPEWPTRGHVEIENLSLRYAPHLPLALKSLSITVHAGEKIGVVGRTGSGKTTLLMSLFRLIEPEPGSKIRIDNVDVMNIGLTDLRSRVAIIPQEPVMFKGTVRTNLDPFNKYAEEDMWEALECANLRAEVEGYDQKLEAVVLENGSNFSLGQKQLFCLARAVLNRSKLLVFDEATAAMDLETDAQIQATIRRIFADRTILTIAHRLETIIDSDRILVMDNGIVLEFDSPARLLRDSNSSFSRLVDQTGPDSAQSLRAIAFGHNKDKSATSPMEPPHSHRLRLE</sequence>
<evidence type="ECO:0000256" key="6">
    <source>
        <dbReference type="ARBA" id="ARBA00022840"/>
    </source>
</evidence>
<feature type="transmembrane region" description="Helical" evidence="10">
    <location>
        <begin position="606"/>
        <end position="625"/>
    </location>
</feature>
<evidence type="ECO:0000256" key="7">
    <source>
        <dbReference type="ARBA" id="ARBA00022989"/>
    </source>
</evidence>
<feature type="transmembrane region" description="Helical" evidence="10">
    <location>
        <begin position="507"/>
        <end position="534"/>
    </location>
</feature>
<keyword evidence="4" id="KW-0677">Repeat</keyword>
<dbReference type="InterPro" id="IPR003593">
    <property type="entry name" value="AAA+_ATPase"/>
</dbReference>